<comment type="cofactor">
    <cofactor evidence="9">
        <name>Zn(2+)</name>
        <dbReference type="ChEBI" id="CHEBI:29105"/>
    </cofactor>
    <text evidence="9">Binds 1 zinc ion per subunit.</text>
</comment>
<comment type="caution">
    <text evidence="10">The sequence shown here is derived from an EMBL/GenBank/DDBJ whole genome shotgun (WGS) entry which is preliminary data.</text>
</comment>
<dbReference type="PANTHER" id="PTHR33202:SF1">
    <property type="entry name" value="FERRIC UPTAKE REGULATION PROTEIN"/>
    <property type="match status" value="1"/>
</dbReference>
<dbReference type="Gene3D" id="3.30.1490.190">
    <property type="match status" value="1"/>
</dbReference>
<gene>
    <name evidence="10" type="ORF">GA838_02100</name>
</gene>
<evidence type="ECO:0000256" key="9">
    <source>
        <dbReference type="PIRSR" id="PIRSR602481-1"/>
    </source>
</evidence>
<evidence type="ECO:0000256" key="5">
    <source>
        <dbReference type="ARBA" id="ARBA00022833"/>
    </source>
</evidence>
<dbReference type="GO" id="GO:0045892">
    <property type="term" value="P:negative regulation of DNA-templated transcription"/>
    <property type="evidence" value="ECO:0007669"/>
    <property type="project" value="TreeGrafter"/>
</dbReference>
<reference evidence="10" key="1">
    <citation type="submission" date="2019-10" db="EMBL/GenBank/DDBJ databases">
        <title>Malate fermentation in French cider.</title>
        <authorList>
            <person name="Cousin F.J."/>
            <person name="Medina Fernandez S."/>
            <person name="Misery B."/>
            <person name="Laplace J.-M."/>
            <person name="Cretenet M."/>
        </authorList>
    </citation>
    <scope>NUCLEOTIDE SEQUENCE</scope>
    <source>
        <strain evidence="10">UCMA15129</strain>
    </source>
</reference>
<keyword evidence="6" id="KW-0805">Transcription regulation</keyword>
<proteinExistence type="inferred from homology"/>
<comment type="subcellular location">
    <subcellularLocation>
        <location evidence="1">Cytoplasm</location>
    </subcellularLocation>
</comment>
<dbReference type="GeneID" id="75065722"/>
<dbReference type="GO" id="GO:0003700">
    <property type="term" value="F:DNA-binding transcription factor activity"/>
    <property type="evidence" value="ECO:0007669"/>
    <property type="project" value="InterPro"/>
</dbReference>
<dbReference type="EMBL" id="WERV01000002">
    <property type="protein sequence ID" value="MDV7714575.1"/>
    <property type="molecule type" value="Genomic_DNA"/>
</dbReference>
<sequence>MNEELKKALKILKKTGLKVTNQRRDILSYLIDHQDHYISITDIDKHMRSKYERMSYQTVYRNLQEFEQAYLVEERPLAGGKFVKYQCDFNNLDHYHFICQICGRVIELKAIGADYFQNQIAGCKVLKQHVEITGVCDRCLAKEAAIN</sequence>
<dbReference type="InterPro" id="IPR043135">
    <property type="entry name" value="Fur_C"/>
</dbReference>
<dbReference type="SUPFAM" id="SSF46785">
    <property type="entry name" value="Winged helix' DNA-binding domain"/>
    <property type="match status" value="1"/>
</dbReference>
<evidence type="ECO:0000256" key="2">
    <source>
        <dbReference type="ARBA" id="ARBA00007957"/>
    </source>
</evidence>
<feature type="binding site" evidence="9">
    <location>
        <position position="139"/>
    </location>
    <ligand>
        <name>Zn(2+)</name>
        <dbReference type="ChEBI" id="CHEBI:29105"/>
    </ligand>
</feature>
<dbReference type="InterPro" id="IPR036390">
    <property type="entry name" value="WH_DNA-bd_sf"/>
</dbReference>
<dbReference type="GO" id="GO:0005737">
    <property type="term" value="C:cytoplasm"/>
    <property type="evidence" value="ECO:0007669"/>
    <property type="project" value="UniProtKB-SubCell"/>
</dbReference>
<dbReference type="InterPro" id="IPR036388">
    <property type="entry name" value="WH-like_DNA-bd_sf"/>
</dbReference>
<organism evidence="10 11">
    <name type="scientific">Oenococcus oeni</name>
    <name type="common">Leuconostoc oenos</name>
    <dbReference type="NCBI Taxonomy" id="1247"/>
    <lineage>
        <taxon>Bacteria</taxon>
        <taxon>Bacillati</taxon>
        <taxon>Bacillota</taxon>
        <taxon>Bacilli</taxon>
        <taxon>Lactobacillales</taxon>
        <taxon>Lactobacillaceae</taxon>
        <taxon>Oenococcus</taxon>
    </lineage>
</organism>
<dbReference type="GO" id="GO:1900376">
    <property type="term" value="P:regulation of secondary metabolite biosynthetic process"/>
    <property type="evidence" value="ECO:0007669"/>
    <property type="project" value="TreeGrafter"/>
</dbReference>
<keyword evidence="4" id="KW-0678">Repressor</keyword>
<feature type="binding site" evidence="9">
    <location>
        <position position="136"/>
    </location>
    <ligand>
        <name>Zn(2+)</name>
        <dbReference type="ChEBI" id="CHEBI:29105"/>
    </ligand>
</feature>
<evidence type="ECO:0000256" key="8">
    <source>
        <dbReference type="ARBA" id="ARBA00023163"/>
    </source>
</evidence>
<keyword evidence="7" id="KW-0238">DNA-binding</keyword>
<evidence type="ECO:0000256" key="1">
    <source>
        <dbReference type="ARBA" id="ARBA00004496"/>
    </source>
</evidence>
<protein>
    <submittedName>
        <fullName evidence="10">Transcriptional repressor</fullName>
    </submittedName>
</protein>
<keyword evidence="5 9" id="KW-0862">Zinc</keyword>
<name>A0A483B3C7_OENOE</name>
<dbReference type="GO" id="GO:0008270">
    <property type="term" value="F:zinc ion binding"/>
    <property type="evidence" value="ECO:0007669"/>
    <property type="project" value="TreeGrafter"/>
</dbReference>
<dbReference type="Pfam" id="PF01475">
    <property type="entry name" value="FUR"/>
    <property type="match status" value="1"/>
</dbReference>
<evidence type="ECO:0000313" key="11">
    <source>
        <dbReference type="Proteomes" id="UP001281024"/>
    </source>
</evidence>
<accession>A0A483B3C7</accession>
<dbReference type="GO" id="GO:0000976">
    <property type="term" value="F:transcription cis-regulatory region binding"/>
    <property type="evidence" value="ECO:0007669"/>
    <property type="project" value="TreeGrafter"/>
</dbReference>
<evidence type="ECO:0000313" key="10">
    <source>
        <dbReference type="EMBL" id="MDV7714575.1"/>
    </source>
</evidence>
<comment type="similarity">
    <text evidence="2">Belongs to the Fur family.</text>
</comment>
<dbReference type="CDD" id="cd07153">
    <property type="entry name" value="Fur_like"/>
    <property type="match status" value="1"/>
</dbReference>
<evidence type="ECO:0000256" key="4">
    <source>
        <dbReference type="ARBA" id="ARBA00022491"/>
    </source>
</evidence>
<dbReference type="RefSeq" id="WP_002817687.1">
    <property type="nucleotide sequence ID" value="NZ_CP027431.1"/>
</dbReference>
<dbReference type="InterPro" id="IPR002481">
    <property type="entry name" value="FUR"/>
</dbReference>
<keyword evidence="9" id="KW-0479">Metal-binding</keyword>
<dbReference type="PANTHER" id="PTHR33202">
    <property type="entry name" value="ZINC UPTAKE REGULATION PROTEIN"/>
    <property type="match status" value="1"/>
</dbReference>
<dbReference type="Proteomes" id="UP001281024">
    <property type="component" value="Unassembled WGS sequence"/>
</dbReference>
<keyword evidence="3" id="KW-0963">Cytoplasm</keyword>
<feature type="binding site" evidence="9">
    <location>
        <position position="99"/>
    </location>
    <ligand>
        <name>Zn(2+)</name>
        <dbReference type="ChEBI" id="CHEBI:29105"/>
    </ligand>
</feature>
<feature type="binding site" evidence="9">
    <location>
        <position position="102"/>
    </location>
    <ligand>
        <name>Zn(2+)</name>
        <dbReference type="ChEBI" id="CHEBI:29105"/>
    </ligand>
</feature>
<dbReference type="Gene3D" id="1.10.10.10">
    <property type="entry name" value="Winged helix-like DNA-binding domain superfamily/Winged helix DNA-binding domain"/>
    <property type="match status" value="1"/>
</dbReference>
<evidence type="ECO:0000256" key="6">
    <source>
        <dbReference type="ARBA" id="ARBA00023015"/>
    </source>
</evidence>
<evidence type="ECO:0000256" key="3">
    <source>
        <dbReference type="ARBA" id="ARBA00022490"/>
    </source>
</evidence>
<evidence type="ECO:0000256" key="7">
    <source>
        <dbReference type="ARBA" id="ARBA00023125"/>
    </source>
</evidence>
<dbReference type="AlphaFoldDB" id="A0A483B3C7"/>
<keyword evidence="8" id="KW-0804">Transcription</keyword>